<dbReference type="InterPro" id="IPR025246">
    <property type="entry name" value="IS30-like_HTH"/>
</dbReference>
<dbReference type="PANTHER" id="PTHR10948">
    <property type="entry name" value="TRANSPOSASE"/>
    <property type="match status" value="1"/>
</dbReference>
<dbReference type="Pfam" id="PF13936">
    <property type="entry name" value="HTH_38"/>
    <property type="match status" value="1"/>
</dbReference>
<gene>
    <name evidence="2" type="ORF">B1B_01917</name>
</gene>
<dbReference type="GO" id="GO:0005829">
    <property type="term" value="C:cytosol"/>
    <property type="evidence" value="ECO:0007669"/>
    <property type="project" value="TreeGrafter"/>
</dbReference>
<dbReference type="EMBL" id="AUZY01001141">
    <property type="protein sequence ID" value="EQD76096.1"/>
    <property type="molecule type" value="Genomic_DNA"/>
</dbReference>
<sequence length="184" mass="20985">MTLAPASGRYWSFAEREELALLRAQQYGVREMARQMARSPSTIARELRRNAATRGGVLHYRGTVAQWKAEQAARRPKLAKLAEHERLRSYVQDRLGGVVKDAKGRPIPGPEVAWKGRRHGPRADRRWGACWSPEQISRRLRVDFPEDASMRISHEAIYQALYVQGRGGLRQELTACLRTGRALR</sequence>
<dbReference type="GO" id="GO:0004803">
    <property type="term" value="F:transposase activity"/>
    <property type="evidence" value="ECO:0007669"/>
    <property type="project" value="TreeGrafter"/>
</dbReference>
<organism evidence="2">
    <name type="scientific">mine drainage metagenome</name>
    <dbReference type="NCBI Taxonomy" id="410659"/>
    <lineage>
        <taxon>unclassified sequences</taxon>
        <taxon>metagenomes</taxon>
        <taxon>ecological metagenomes</taxon>
    </lineage>
</organism>
<reference evidence="2" key="1">
    <citation type="submission" date="2013-08" db="EMBL/GenBank/DDBJ databases">
        <authorList>
            <person name="Mendez C."/>
            <person name="Richter M."/>
            <person name="Ferrer M."/>
            <person name="Sanchez J."/>
        </authorList>
    </citation>
    <scope>NUCLEOTIDE SEQUENCE</scope>
</reference>
<name>T1BT68_9ZZZZ</name>
<reference evidence="2" key="2">
    <citation type="journal article" date="2014" name="ISME J.">
        <title>Microbial stratification in low pH oxic and suboxic macroscopic growths along an acid mine drainage.</title>
        <authorList>
            <person name="Mendez-Garcia C."/>
            <person name="Mesa V."/>
            <person name="Sprenger R.R."/>
            <person name="Richter M."/>
            <person name="Diez M.S."/>
            <person name="Solano J."/>
            <person name="Bargiela R."/>
            <person name="Golyshina O.V."/>
            <person name="Manteca A."/>
            <person name="Ramos J.L."/>
            <person name="Gallego J.R."/>
            <person name="Llorente I."/>
            <person name="Martins Dos Santos V.A."/>
            <person name="Jensen O.N."/>
            <person name="Pelaez A.I."/>
            <person name="Sanchez J."/>
            <person name="Ferrer M."/>
        </authorList>
    </citation>
    <scope>NUCLEOTIDE SEQUENCE</scope>
</reference>
<feature type="non-terminal residue" evidence="2">
    <location>
        <position position="184"/>
    </location>
</feature>
<accession>T1BT68</accession>
<evidence type="ECO:0000259" key="1">
    <source>
        <dbReference type="Pfam" id="PF13936"/>
    </source>
</evidence>
<dbReference type="PANTHER" id="PTHR10948:SF23">
    <property type="entry name" value="TRANSPOSASE INSI FOR INSERTION SEQUENCE ELEMENT IS30A-RELATED"/>
    <property type="match status" value="1"/>
</dbReference>
<comment type="caution">
    <text evidence="2">The sequence shown here is derived from an EMBL/GenBank/DDBJ whole genome shotgun (WGS) entry which is preliminary data.</text>
</comment>
<proteinExistence type="predicted"/>
<feature type="domain" description="Transposase IS30-like HTH" evidence="1">
    <location>
        <begin position="7"/>
        <end position="50"/>
    </location>
</feature>
<protein>
    <submittedName>
        <fullName evidence="2">Integrase catalytic region</fullName>
    </submittedName>
</protein>
<dbReference type="AlphaFoldDB" id="T1BT68"/>
<dbReference type="InterPro" id="IPR051917">
    <property type="entry name" value="Transposase-Integrase"/>
</dbReference>
<evidence type="ECO:0000313" key="2">
    <source>
        <dbReference type="EMBL" id="EQD76096.1"/>
    </source>
</evidence>
<dbReference type="GO" id="GO:0032196">
    <property type="term" value="P:transposition"/>
    <property type="evidence" value="ECO:0007669"/>
    <property type="project" value="TreeGrafter"/>
</dbReference>